<dbReference type="GeneID" id="77927723"/>
<name>A0A8F2E6Q4_9CAUD</name>
<dbReference type="EMBL" id="MW822145">
    <property type="protein sequence ID" value="QWT30026.1"/>
    <property type="molecule type" value="Genomic_DNA"/>
</dbReference>
<reference evidence="1 2" key="1">
    <citation type="submission" date="2021-03" db="EMBL/GenBank/DDBJ databases">
        <authorList>
            <person name="Alqahtani R."/>
            <person name="Behailu E."/>
            <person name="Cappabianca D.W."/>
            <person name="Csanadi-Schwartz K.M."/>
            <person name="Dalal A.S."/>
            <person name="Fahim M.S."/>
            <person name="Franklin J.M."/>
            <person name="Gluckman M.H."/>
            <person name="Levine C.J."/>
            <person name="Martin N."/>
            <person name="Milza N."/>
            <person name="Najmabadi R."/>
            <person name="Newman A.M."/>
            <person name="Pajunar M."/>
            <person name="Qalawee I."/>
            <person name="Rizvi A."/>
            <person name="Samuel A."/>
            <person name="Smith A."/>
            <person name="Swann F.E."/>
            <person name="Sweeney P."/>
            <person name="Torres N.R."/>
            <person name="Ventrone L."/>
            <person name="Ventura L."/>
            <person name="Wroe M."/>
            <person name="Acquaye N.A."/>
            <person name="Agnes T.J."/>
            <person name="Ahmed A."/>
            <person name="Ahmed S."/>
            <person name="Amodu B.A."/>
            <person name="Arefeayne N.F."/>
            <person name="Asamoah-Frimpong E.A."/>
            <person name="Attaran A."/>
            <person name="Barragan J.M."/>
            <person name="Baumgarten L.N."/>
            <person name="Berhane B."/>
            <person name="Beyene A."/>
            <person name="Bhattarai B."/>
            <person name="Biondokin D.V."/>
            <person name="Boone B.K."/>
            <person name="Burney S.Z."/>
            <person name="Cayanan J.T."/>
            <person name="Cesta G."/>
            <person name="Chang J."/>
            <person name="Chavez J."/>
            <person name="Chorbajian C."/>
            <person name="Christian S."/>
            <person name="Corns J.R."/>
            <person name="Corns N.R."/>
            <person name="Cowan J.T."/>
            <person name="Coyne C."/>
            <person name="Dadzie B."/>
            <person name="Datu D.V."/>
            <person name="Deng B.C."/>
            <person name="Der L."/>
            <person name="Dickerson K."/>
            <person name="Dozier E."/>
            <person name="Egbunine A.O."/>
            <person name="Farooq M."/>
            <person name="Fonge A.E."/>
            <person name="Ghomsi-Nono M.P."/>
            <person name="Giampietro H."/>
            <person name="Gunnison R.P."/>
            <person name="Han S.H."/>
            <person name="Hennigan A.J."/>
            <person name="Hong A.N."/>
            <person name="Ijomor E.C."/>
            <person name="Jalali A."/>
            <person name="Jamil T.Z."/>
            <person name="Jenkins C.R."/>
            <person name="Joseph M.A."/>
            <person name="Jowanowitch O.J."/>
            <person name="Kang D."/>
            <person name="Khan A."/>
            <person name="Khan Z.K."/>
            <person name="Kiewe T."/>
            <person name="Kjerulf A.B."/>
            <person name="Kolosey V."/>
            <person name="Kurup M."/>
            <person name="Lee V.H."/>
            <person name="Llontop-Maldonado V."/>
            <person name="Long P."/>
            <person name="Lu N."/>
            <person name="Majekodunmi A."/>
            <person name="Malik H.W."/>
            <person name="Marcellino S.C."/>
            <person name="Martinez L.A."/>
            <person name="Meher F.N."/>
            <person name="Michelin M.A."/>
            <person name="Mitchell K.G."/>
            <person name="Mullens W.J."/>
            <person name="Nwakama C."/>
            <person name="Nwosu F.T."/>
            <person name="Oboh E.C."/>
            <person name="Odujinrin O."/>
            <person name="Ogunsan O."/>
            <person name="O'Neill K."/>
            <person name="Oxlaj J.A."/>
            <person name="Patel A.K."/>
            <person name="Patel B.R."/>
            <person name="Pham Q."/>
            <person name="Porter J."/>
            <person name="Portes J."/>
            <person name="Prokopenko A."/>
            <person name="Quraishi M."/>
            <person name="Qureshi M."/>
            <person name="Rivera A."/>
            <person name="Rubalsky V."/>
            <person name="Saikali Y."/>
            <person name="Saqaf K."/>
            <person name="Saroya S.R."/>
            <person name="Seas A."/>
            <person name="Shadrick R.E."/>
            <person name="Sharda N."/>
            <person name="Sigindere M.T."/>
            <person name="Simbi V.G."/>
            <person name="Thuzar C."/>
            <person name="Tran K."/>
            <person name="Tran V.D."/>
            <person name="Trang W."/>
            <person name="Vaishnav N."/>
            <person name="Vuong K."/>
            <person name="Walker C."/>
            <person name="Wallace S.A."/>
            <person name="Warfield J.C."/>
            <person name="Wikina T."/>
            <person name="Wobbeking F.T."/>
            <person name="Worrent L.D."/>
            <person name="Yan T."/>
            <person name="Zehra A."/>
            <person name="Avazpour P."/>
            <person name="Kim F.M."/>
            <person name="Mason K."/>
            <person name="Nguyen D.A."/>
            <person name="Pettit S.M."/>
            <person name="Zhou O.J."/>
            <person name="Brissett D.L."/>
            <person name="Gualtieri C."/>
            <person name="Hufford T.M."/>
            <person name="Ko J.M."/>
            <person name="Novak J.K."/>
            <person name="Smith Z.M."/>
            <person name="Mayer-Bacon C."/>
            <person name="Erill I."/>
            <person name="Caruso S.M."/>
            <person name="Garlena R.A."/>
            <person name="Russell D.A."/>
            <person name="Pope W.H."/>
            <person name="Jacobs-Sera D."/>
            <person name="Hatfull G.F."/>
        </authorList>
    </citation>
    <scope>NUCLEOTIDE SEQUENCE [LARGE SCALE GENOMIC DNA]</scope>
</reference>
<dbReference type="KEGG" id="vg:77927723"/>
<dbReference type="RefSeq" id="YP_010651983.1">
    <property type="nucleotide sequence ID" value="NC_070784.1"/>
</dbReference>
<organism evidence="1 2">
    <name type="scientific">Streptomyces phage TunaTartare</name>
    <dbReference type="NCBI Taxonomy" id="2848887"/>
    <lineage>
        <taxon>Viruses</taxon>
        <taxon>Duplodnaviria</taxon>
        <taxon>Heunggongvirae</taxon>
        <taxon>Uroviricota</taxon>
        <taxon>Caudoviricetes</taxon>
        <taxon>Stanwilliamsviridae</taxon>
        <taxon>Loccivirinae</taxon>
        <taxon>Faustvirus</taxon>
        <taxon>Faustvirus tunatartare</taxon>
    </lineage>
</organism>
<evidence type="ECO:0000313" key="2">
    <source>
        <dbReference type="Proteomes" id="UP000683399"/>
    </source>
</evidence>
<accession>A0A8F2E6Q4</accession>
<dbReference type="Proteomes" id="UP000683399">
    <property type="component" value="Segment"/>
</dbReference>
<evidence type="ECO:0000313" key="1">
    <source>
        <dbReference type="EMBL" id="QWT30026.1"/>
    </source>
</evidence>
<protein>
    <submittedName>
        <fullName evidence="1">Uncharacterized protein</fullName>
    </submittedName>
</protein>
<proteinExistence type="predicted"/>
<sequence length="62" mass="7270">MARPRINRPVVVKKPKFTITKQYKGQGGIVEEVVTEDSETYYKVRMNDKRLITFEESELEGH</sequence>
<keyword evidence="2" id="KW-1185">Reference proteome</keyword>
<gene>
    <name evidence="1" type="primary">155</name>
    <name evidence="1" type="ORF">SEA_TUNATARTARE_155</name>
</gene>